<comment type="caution">
    <text evidence="2">The sequence shown here is derived from an EMBL/GenBank/DDBJ whole genome shotgun (WGS) entry which is preliminary data.</text>
</comment>
<dbReference type="AlphaFoldDB" id="A0A699YCA5"/>
<dbReference type="EMBL" id="BLLF01000114">
    <property type="protein sequence ID" value="GFH07767.1"/>
    <property type="molecule type" value="Genomic_DNA"/>
</dbReference>
<keyword evidence="3" id="KW-1185">Reference proteome</keyword>
<feature type="region of interest" description="Disordered" evidence="1">
    <location>
        <begin position="268"/>
        <end position="288"/>
    </location>
</feature>
<reference evidence="2 3" key="1">
    <citation type="submission" date="2020-02" db="EMBL/GenBank/DDBJ databases">
        <title>Draft genome sequence of Haematococcus lacustris strain NIES-144.</title>
        <authorList>
            <person name="Morimoto D."/>
            <person name="Nakagawa S."/>
            <person name="Yoshida T."/>
            <person name="Sawayama S."/>
        </authorList>
    </citation>
    <scope>NUCLEOTIDE SEQUENCE [LARGE SCALE GENOMIC DNA]</scope>
    <source>
        <strain evidence="2 3">NIES-144</strain>
    </source>
</reference>
<name>A0A699YCA5_HAELA</name>
<feature type="compositionally biased region" description="Pro residues" evidence="1">
    <location>
        <begin position="88"/>
        <end position="100"/>
    </location>
</feature>
<gene>
    <name evidence="2" type="ORF">HaLaN_02616</name>
</gene>
<feature type="region of interest" description="Disordered" evidence="1">
    <location>
        <begin position="85"/>
        <end position="106"/>
    </location>
</feature>
<sequence>MAAVIQPVSPGAMGATAADGTEGGALIRHEVVDSGLQHQAGCFGSFVQAATGAEAGDIHQPVALPQELQAAMQRTLKVLAEPEAPLFPTAPWPPPRPPPALERQQAESLGQPLLQPAAAASSVEGITTQATPMPRGAEAASGAARSAADLDFSLPPVMALWDDDETWNDPAAYAEALNTAPRPALPSSSAAEEGAARGAAALATAAAARARSEAQERARGLLPGEEARAAKGLGHSSPSALQAALEAALDAQLQGPGQQAPLHGNAATMRLEDDGGSPGNSPGQAASVFDSSDTLGLVMSALASVLAEDEDARSSIADSVVMQHVLAAASAAAAAEADRLAMAHMGAPNSQLPTAAMVVSEAWQQVQATPPQHQHQ</sequence>
<proteinExistence type="predicted"/>
<evidence type="ECO:0000256" key="1">
    <source>
        <dbReference type="SAM" id="MobiDB-lite"/>
    </source>
</evidence>
<evidence type="ECO:0000313" key="3">
    <source>
        <dbReference type="Proteomes" id="UP000485058"/>
    </source>
</evidence>
<organism evidence="2 3">
    <name type="scientific">Haematococcus lacustris</name>
    <name type="common">Green alga</name>
    <name type="synonym">Haematococcus pluvialis</name>
    <dbReference type="NCBI Taxonomy" id="44745"/>
    <lineage>
        <taxon>Eukaryota</taxon>
        <taxon>Viridiplantae</taxon>
        <taxon>Chlorophyta</taxon>
        <taxon>core chlorophytes</taxon>
        <taxon>Chlorophyceae</taxon>
        <taxon>CS clade</taxon>
        <taxon>Chlamydomonadales</taxon>
        <taxon>Haematococcaceae</taxon>
        <taxon>Haematococcus</taxon>
    </lineage>
</organism>
<accession>A0A699YCA5</accession>
<protein>
    <submittedName>
        <fullName evidence="2">Uncharacterized protein</fullName>
    </submittedName>
</protein>
<dbReference type="Proteomes" id="UP000485058">
    <property type="component" value="Unassembled WGS sequence"/>
</dbReference>
<evidence type="ECO:0000313" key="2">
    <source>
        <dbReference type="EMBL" id="GFH07767.1"/>
    </source>
</evidence>
<feature type="compositionally biased region" description="Polar residues" evidence="1">
    <location>
        <begin position="279"/>
        <end position="288"/>
    </location>
</feature>